<dbReference type="InterPro" id="IPR055643">
    <property type="entry name" value="DUF7219"/>
</dbReference>
<name>A0ABR8CK08_9CYAN</name>
<dbReference type="Proteomes" id="UP000618445">
    <property type="component" value="Unassembled WGS sequence"/>
</dbReference>
<evidence type="ECO:0000313" key="1">
    <source>
        <dbReference type="EMBL" id="MBD2319982.1"/>
    </source>
</evidence>
<dbReference type="EMBL" id="JACJQY010000079">
    <property type="protein sequence ID" value="MBD2319982.1"/>
    <property type="molecule type" value="Genomic_DNA"/>
</dbReference>
<dbReference type="RefSeq" id="WP_190582531.1">
    <property type="nucleotide sequence ID" value="NZ_CAWPQU010000077.1"/>
</dbReference>
<comment type="caution">
    <text evidence="1">The sequence shown here is derived from an EMBL/GenBank/DDBJ whole genome shotgun (WGS) entry which is preliminary data.</text>
</comment>
<gene>
    <name evidence="1" type="ORF">H6G05_24495</name>
</gene>
<proteinExistence type="predicted"/>
<dbReference type="Pfam" id="PF23856">
    <property type="entry name" value="DUF7219"/>
    <property type="match status" value="1"/>
</dbReference>
<keyword evidence="2" id="KW-1185">Reference proteome</keyword>
<protein>
    <submittedName>
        <fullName evidence="1">Uncharacterized protein</fullName>
    </submittedName>
</protein>
<sequence>MLNATHMFPRAQYYEGSKTENLMFNEILKEFSLRVSIIYNLQTSGDISPQEAYSQIAELWQKLEKSTNSSMS</sequence>
<accession>A0ABR8CK08</accession>
<reference evidence="1 2" key="1">
    <citation type="journal article" date="2020" name="ISME J.">
        <title>Comparative genomics reveals insights into cyanobacterial evolution and habitat adaptation.</title>
        <authorList>
            <person name="Chen M.Y."/>
            <person name="Teng W.K."/>
            <person name="Zhao L."/>
            <person name="Hu C.X."/>
            <person name="Zhou Y.K."/>
            <person name="Han B.P."/>
            <person name="Song L.R."/>
            <person name="Shu W.S."/>
        </authorList>
    </citation>
    <scope>NUCLEOTIDE SEQUENCE [LARGE SCALE GENOMIC DNA]</scope>
    <source>
        <strain evidence="1 2">FACHB-1050</strain>
    </source>
</reference>
<evidence type="ECO:0000313" key="2">
    <source>
        <dbReference type="Proteomes" id="UP000618445"/>
    </source>
</evidence>
<organism evidence="1 2">
    <name type="scientific">Phormidium tenue FACHB-1050</name>
    <dbReference type="NCBI Taxonomy" id="2692857"/>
    <lineage>
        <taxon>Bacteria</taxon>
        <taxon>Bacillati</taxon>
        <taxon>Cyanobacteriota</taxon>
        <taxon>Cyanophyceae</taxon>
        <taxon>Oscillatoriophycideae</taxon>
        <taxon>Oscillatoriales</taxon>
        <taxon>Oscillatoriaceae</taxon>
        <taxon>Phormidium</taxon>
    </lineage>
</organism>